<accession>A0A1W4XQU3</accession>
<dbReference type="STRING" id="224129.A0A1W4XQU3"/>
<dbReference type="RefSeq" id="XP_018334780.1">
    <property type="nucleotide sequence ID" value="XM_018479278.1"/>
</dbReference>
<name>A0A1W4XQU3_AGRPL</name>
<reference evidence="2" key="1">
    <citation type="submission" date="2025-08" db="UniProtKB">
        <authorList>
            <consortium name="RefSeq"/>
        </authorList>
    </citation>
    <scope>IDENTIFICATION</scope>
    <source>
        <tissue evidence="2">Entire body</tissue>
    </source>
</reference>
<gene>
    <name evidence="2" type="primary">LOC108743693</name>
</gene>
<keyword evidence="1" id="KW-1185">Reference proteome</keyword>
<sequence length="127" mass="14918">MEKIDQMEFNVYQPSPLNEKVLKDKRKKLRDTLERVLNMYYRDDPDKWADLKKKQNDYEHKRIQLVAFYESVKSAQQVSVDEIPLPQMPEQTASNITSQIPLPTERKPEHTIYSIATALKLQALVSL</sequence>
<dbReference type="AlphaFoldDB" id="A0A1W4XQU3"/>
<protein>
    <submittedName>
        <fullName evidence="2">WW domain-binding protein 11-like</fullName>
    </submittedName>
</protein>
<dbReference type="Proteomes" id="UP000192223">
    <property type="component" value="Unplaced"/>
</dbReference>
<proteinExistence type="predicted"/>
<organism evidence="1 2">
    <name type="scientific">Agrilus planipennis</name>
    <name type="common">Emerald ash borer</name>
    <name type="synonym">Agrilus marcopoli</name>
    <dbReference type="NCBI Taxonomy" id="224129"/>
    <lineage>
        <taxon>Eukaryota</taxon>
        <taxon>Metazoa</taxon>
        <taxon>Ecdysozoa</taxon>
        <taxon>Arthropoda</taxon>
        <taxon>Hexapoda</taxon>
        <taxon>Insecta</taxon>
        <taxon>Pterygota</taxon>
        <taxon>Neoptera</taxon>
        <taxon>Endopterygota</taxon>
        <taxon>Coleoptera</taxon>
        <taxon>Polyphaga</taxon>
        <taxon>Elateriformia</taxon>
        <taxon>Buprestoidea</taxon>
        <taxon>Buprestidae</taxon>
        <taxon>Agrilinae</taxon>
        <taxon>Agrilus</taxon>
    </lineage>
</organism>
<evidence type="ECO:0000313" key="1">
    <source>
        <dbReference type="Proteomes" id="UP000192223"/>
    </source>
</evidence>
<dbReference type="KEGG" id="apln:108743693"/>
<evidence type="ECO:0000313" key="2">
    <source>
        <dbReference type="RefSeq" id="XP_018334780.1"/>
    </source>
</evidence>
<dbReference type="OrthoDB" id="10067323at2759"/>
<dbReference type="InParanoid" id="A0A1W4XQU3"/>
<dbReference type="GeneID" id="108743693"/>